<dbReference type="Proteomes" id="UP000182347">
    <property type="component" value="Unassembled WGS sequence"/>
</dbReference>
<organism evidence="6 7">
    <name type="scientific">Sediminibacillus halophilus</name>
    <dbReference type="NCBI Taxonomy" id="482461"/>
    <lineage>
        <taxon>Bacteria</taxon>
        <taxon>Bacillati</taxon>
        <taxon>Bacillota</taxon>
        <taxon>Bacilli</taxon>
        <taxon>Bacillales</taxon>
        <taxon>Bacillaceae</taxon>
        <taxon>Sediminibacillus</taxon>
    </lineage>
</organism>
<protein>
    <submittedName>
        <fullName evidence="6">Peptide/nickel transport system substrate-binding protein</fullName>
    </submittedName>
</protein>
<feature type="domain" description="Solute-binding protein family 5" evidence="5">
    <location>
        <begin position="87"/>
        <end position="440"/>
    </location>
</feature>
<feature type="signal peptide" evidence="4">
    <location>
        <begin position="1"/>
        <end position="21"/>
    </location>
</feature>
<dbReference type="Gene3D" id="3.10.105.10">
    <property type="entry name" value="Dipeptide-binding Protein, Domain 3"/>
    <property type="match status" value="1"/>
</dbReference>
<dbReference type="InterPro" id="IPR030678">
    <property type="entry name" value="Peptide/Ni-bd"/>
</dbReference>
<dbReference type="Pfam" id="PF00496">
    <property type="entry name" value="SBP_bac_5"/>
    <property type="match status" value="1"/>
</dbReference>
<dbReference type="Gene3D" id="3.90.76.10">
    <property type="entry name" value="Dipeptide-binding Protein, Domain 1"/>
    <property type="match status" value="1"/>
</dbReference>
<dbReference type="GO" id="GO:0042597">
    <property type="term" value="C:periplasmic space"/>
    <property type="evidence" value="ECO:0007669"/>
    <property type="project" value="UniProtKB-ARBA"/>
</dbReference>
<evidence type="ECO:0000256" key="3">
    <source>
        <dbReference type="ARBA" id="ARBA00022729"/>
    </source>
</evidence>
<dbReference type="EMBL" id="FNHF01000002">
    <property type="protein sequence ID" value="SDM21949.1"/>
    <property type="molecule type" value="Genomic_DNA"/>
</dbReference>
<evidence type="ECO:0000256" key="4">
    <source>
        <dbReference type="SAM" id="SignalP"/>
    </source>
</evidence>
<dbReference type="PANTHER" id="PTHR30290:SF9">
    <property type="entry name" value="OLIGOPEPTIDE-BINDING PROTEIN APPA"/>
    <property type="match status" value="1"/>
</dbReference>
<dbReference type="SUPFAM" id="SSF53850">
    <property type="entry name" value="Periplasmic binding protein-like II"/>
    <property type="match status" value="1"/>
</dbReference>
<keyword evidence="7" id="KW-1185">Reference proteome</keyword>
<keyword evidence="2" id="KW-0813">Transport</keyword>
<keyword evidence="3 4" id="KW-0732">Signal</keyword>
<accession>A0A1G9RF49</accession>
<dbReference type="AlphaFoldDB" id="A0A1G9RF49"/>
<evidence type="ECO:0000313" key="6">
    <source>
        <dbReference type="EMBL" id="SDM21949.1"/>
    </source>
</evidence>
<gene>
    <name evidence="6" type="ORF">SAMN05216244_1967</name>
</gene>
<dbReference type="PIRSF" id="PIRSF002741">
    <property type="entry name" value="MppA"/>
    <property type="match status" value="1"/>
</dbReference>
<comment type="similarity">
    <text evidence="1">Belongs to the bacterial solute-binding protein 5 family.</text>
</comment>
<dbReference type="GO" id="GO:0043190">
    <property type="term" value="C:ATP-binding cassette (ABC) transporter complex"/>
    <property type="evidence" value="ECO:0007669"/>
    <property type="project" value="InterPro"/>
</dbReference>
<dbReference type="InterPro" id="IPR039424">
    <property type="entry name" value="SBP_5"/>
</dbReference>
<dbReference type="GO" id="GO:1904680">
    <property type="term" value="F:peptide transmembrane transporter activity"/>
    <property type="evidence" value="ECO:0007669"/>
    <property type="project" value="TreeGrafter"/>
</dbReference>
<dbReference type="InterPro" id="IPR000914">
    <property type="entry name" value="SBP_5_dom"/>
</dbReference>
<evidence type="ECO:0000259" key="5">
    <source>
        <dbReference type="Pfam" id="PF00496"/>
    </source>
</evidence>
<dbReference type="RefSeq" id="WP_245693736.1">
    <property type="nucleotide sequence ID" value="NZ_FNHF01000002.1"/>
</dbReference>
<name>A0A1G9RF49_9BACI</name>
<feature type="chain" id="PRO_5038480173" evidence="4">
    <location>
        <begin position="22"/>
        <end position="519"/>
    </location>
</feature>
<sequence>MMVKRKKWLLCLFLFISLIVAGCSSDETGGGENAGEAKGENAEEQVLNIANDQEPAGLDPHKTPAHSSIRIYSQIYEGLLTFDENMEVKGQLATDWEQPDDTSYVFHLVEGVKFHNGREMHADDVVYSFERILDEETASHIASYFSNIEKVEAEDDYTVKFTLSEPDATFLSYLTNASAVVVPKEVVEENEDLQQTAVGTGPFKLEEWVPDNHVTLVKNEDYYIVDQPKLDEVVYNTMKEESSRLSAIRTGEVDLTTLSAKSASLLKDQDGLDIKDYQSLEYSYVGFNVDKEPFNNEKVRQALSLATDRESIADIVWDGDAVVSGPVAPSMGDWAIDVTKEELYQRDLEKAKDLLAEAGYPDGFKTVITTASTYPDMVDTAQLLQQQWKEIGVQAEINQIEWGEYIDTWSNTSADVLVGRNGSGTDPDRSLNYFFNTEGSANVWNFSNEDYDDLVEKGRKTLDKTERKEIYAQAQEQIINLSPNLFLVSPMNYVAVRDSVEGFTPYPHNGEEIVEVYKK</sequence>
<dbReference type="GO" id="GO:0015833">
    <property type="term" value="P:peptide transport"/>
    <property type="evidence" value="ECO:0007669"/>
    <property type="project" value="TreeGrafter"/>
</dbReference>
<dbReference type="PROSITE" id="PS51257">
    <property type="entry name" value="PROKAR_LIPOPROTEIN"/>
    <property type="match status" value="1"/>
</dbReference>
<proteinExistence type="inferred from homology"/>
<reference evidence="7" key="1">
    <citation type="submission" date="2016-10" db="EMBL/GenBank/DDBJ databases">
        <authorList>
            <person name="Varghese N."/>
            <person name="Submissions S."/>
        </authorList>
    </citation>
    <scope>NUCLEOTIDE SEQUENCE [LARGE SCALE GENOMIC DNA]</scope>
    <source>
        <strain evidence="7">CGMCC 1.6199</strain>
    </source>
</reference>
<dbReference type="PANTHER" id="PTHR30290">
    <property type="entry name" value="PERIPLASMIC BINDING COMPONENT OF ABC TRANSPORTER"/>
    <property type="match status" value="1"/>
</dbReference>
<evidence type="ECO:0000313" key="7">
    <source>
        <dbReference type="Proteomes" id="UP000182347"/>
    </source>
</evidence>
<dbReference type="STRING" id="482461.SAMN05216244_1967"/>
<dbReference type="Gene3D" id="3.40.190.10">
    <property type="entry name" value="Periplasmic binding protein-like II"/>
    <property type="match status" value="1"/>
</dbReference>
<evidence type="ECO:0000256" key="2">
    <source>
        <dbReference type="ARBA" id="ARBA00022448"/>
    </source>
</evidence>
<evidence type="ECO:0000256" key="1">
    <source>
        <dbReference type="ARBA" id="ARBA00005695"/>
    </source>
</evidence>